<dbReference type="InterPro" id="IPR025562">
    <property type="entry name" value="Tae4"/>
</dbReference>
<accession>A0A4Y9T1Z1</accession>
<reference evidence="1 2" key="1">
    <citation type="submission" date="2019-03" db="EMBL/GenBank/DDBJ databases">
        <title>Draft genome of Massilia hortus sp. nov., a novel bacterial species of the Oxalobacteraceae family.</title>
        <authorList>
            <person name="Peta V."/>
            <person name="Raths R."/>
            <person name="Bucking H."/>
        </authorList>
    </citation>
    <scope>NUCLEOTIDE SEQUENCE [LARGE SCALE GENOMIC DNA]</scope>
    <source>
        <strain evidence="1 2">ONC3</strain>
    </source>
</reference>
<dbReference type="AlphaFoldDB" id="A0A4Y9T1Z1"/>
<proteinExistence type="predicted"/>
<protein>
    <submittedName>
        <fullName evidence="1">Uncharacterized protein</fullName>
    </submittedName>
</protein>
<keyword evidence="2" id="KW-1185">Reference proteome</keyword>
<evidence type="ECO:0000313" key="1">
    <source>
        <dbReference type="EMBL" id="TFW31020.1"/>
    </source>
</evidence>
<dbReference type="Gene3D" id="4.10.280.80">
    <property type="match status" value="1"/>
</dbReference>
<sequence length="166" mass="19017">MALRRSEEATMKPLFAVLKAHHMGYQVTVPQVYDAIGHPNLAQEPNWENTCAIRMSVALIAAGIKIRTGPARLRIKAGKFKGEQLEPSQRVLSDFLVHEVGKPEKYRDGRDAHTHIDRRRGIISFFQLHGTRQGHIDLVSFEDWPLIQCSSACFWDSAEVWFWELH</sequence>
<name>A0A4Y9T1Z1_9BURK</name>
<comment type="caution">
    <text evidence="1">The sequence shown here is derived from an EMBL/GenBank/DDBJ whole genome shotgun (WGS) entry which is preliminary data.</text>
</comment>
<dbReference type="OrthoDB" id="1262040at2"/>
<dbReference type="Gene3D" id="3.90.1720.80">
    <property type="match status" value="1"/>
</dbReference>
<gene>
    <name evidence="1" type="ORF">E4O92_15045</name>
</gene>
<dbReference type="EMBL" id="SPUM01000102">
    <property type="protein sequence ID" value="TFW31020.1"/>
    <property type="molecule type" value="Genomic_DNA"/>
</dbReference>
<evidence type="ECO:0000313" key="2">
    <source>
        <dbReference type="Proteomes" id="UP000297258"/>
    </source>
</evidence>
<organism evidence="1 2">
    <name type="scientific">Massilia horti</name>
    <dbReference type="NCBI Taxonomy" id="2562153"/>
    <lineage>
        <taxon>Bacteria</taxon>
        <taxon>Pseudomonadati</taxon>
        <taxon>Pseudomonadota</taxon>
        <taxon>Betaproteobacteria</taxon>
        <taxon>Burkholderiales</taxon>
        <taxon>Oxalobacteraceae</taxon>
        <taxon>Telluria group</taxon>
        <taxon>Massilia</taxon>
    </lineage>
</organism>
<dbReference type="Proteomes" id="UP000297258">
    <property type="component" value="Unassembled WGS sequence"/>
</dbReference>
<dbReference type="Pfam" id="PF14113">
    <property type="entry name" value="Tae4"/>
    <property type="match status" value="1"/>
</dbReference>